<evidence type="ECO:0000313" key="7">
    <source>
        <dbReference type="EMBL" id="KAG1784704.1"/>
    </source>
</evidence>
<protein>
    <recommendedName>
        <fullName evidence="6">2OGFeDO JBP1/TET oxygenase domain-containing protein</fullName>
    </recommendedName>
</protein>
<keyword evidence="2" id="KW-0479">Metal-binding</keyword>
<keyword evidence="3" id="KW-0223">Dioxygenase</keyword>
<dbReference type="InterPro" id="IPR024779">
    <property type="entry name" value="2OGFeDO_JBP1/TET_oxygenase_dom"/>
</dbReference>
<evidence type="ECO:0000256" key="2">
    <source>
        <dbReference type="ARBA" id="ARBA00022723"/>
    </source>
</evidence>
<accession>A0A9P7A946</accession>
<keyword evidence="4" id="KW-0560">Oxidoreductase</keyword>
<organism evidence="7 8">
    <name type="scientific">Suillus plorans</name>
    <dbReference type="NCBI Taxonomy" id="116603"/>
    <lineage>
        <taxon>Eukaryota</taxon>
        <taxon>Fungi</taxon>
        <taxon>Dikarya</taxon>
        <taxon>Basidiomycota</taxon>
        <taxon>Agaricomycotina</taxon>
        <taxon>Agaricomycetes</taxon>
        <taxon>Agaricomycetidae</taxon>
        <taxon>Boletales</taxon>
        <taxon>Suillineae</taxon>
        <taxon>Suillaceae</taxon>
        <taxon>Suillus</taxon>
    </lineage>
</organism>
<dbReference type="Pfam" id="PF12851">
    <property type="entry name" value="Tet_JBP"/>
    <property type="match status" value="1"/>
</dbReference>
<dbReference type="Gene3D" id="3.60.130.30">
    <property type="match status" value="1"/>
</dbReference>
<evidence type="ECO:0000256" key="3">
    <source>
        <dbReference type="ARBA" id="ARBA00022964"/>
    </source>
</evidence>
<dbReference type="Proteomes" id="UP000719766">
    <property type="component" value="Unassembled WGS sequence"/>
</dbReference>
<evidence type="ECO:0000256" key="5">
    <source>
        <dbReference type="ARBA" id="ARBA00023004"/>
    </source>
</evidence>
<keyword evidence="5" id="KW-0408">Iron</keyword>
<dbReference type="GO" id="GO:0046872">
    <property type="term" value="F:metal ion binding"/>
    <property type="evidence" value="ECO:0007669"/>
    <property type="project" value="UniProtKB-KW"/>
</dbReference>
<dbReference type="EMBL" id="JABBWE010000132">
    <property type="protein sequence ID" value="KAG1784704.1"/>
    <property type="molecule type" value="Genomic_DNA"/>
</dbReference>
<dbReference type="RefSeq" id="XP_041152189.1">
    <property type="nucleotide sequence ID" value="XM_041307967.1"/>
</dbReference>
<reference evidence="7" key="1">
    <citation type="journal article" date="2020" name="New Phytol.">
        <title>Comparative genomics reveals dynamic genome evolution in host specialist ectomycorrhizal fungi.</title>
        <authorList>
            <person name="Lofgren L.A."/>
            <person name="Nguyen N.H."/>
            <person name="Vilgalys R."/>
            <person name="Ruytinx J."/>
            <person name="Liao H.L."/>
            <person name="Branco S."/>
            <person name="Kuo A."/>
            <person name="LaButti K."/>
            <person name="Lipzen A."/>
            <person name="Andreopoulos W."/>
            <person name="Pangilinan J."/>
            <person name="Riley R."/>
            <person name="Hundley H."/>
            <person name="Na H."/>
            <person name="Barry K."/>
            <person name="Grigoriev I.V."/>
            <person name="Stajich J.E."/>
            <person name="Kennedy P.G."/>
        </authorList>
    </citation>
    <scope>NUCLEOTIDE SEQUENCE</scope>
    <source>
        <strain evidence="7">S12</strain>
    </source>
</reference>
<comment type="cofactor">
    <cofactor evidence="1">
        <name>Fe(2+)</name>
        <dbReference type="ChEBI" id="CHEBI:29033"/>
    </cofactor>
</comment>
<keyword evidence="8" id="KW-1185">Reference proteome</keyword>
<dbReference type="OrthoDB" id="3200752at2759"/>
<feature type="domain" description="2OGFeDO JBP1/TET oxygenase" evidence="6">
    <location>
        <begin position="218"/>
        <end position="372"/>
    </location>
</feature>
<evidence type="ECO:0000313" key="8">
    <source>
        <dbReference type="Proteomes" id="UP000719766"/>
    </source>
</evidence>
<dbReference type="GO" id="GO:0051213">
    <property type="term" value="F:dioxygenase activity"/>
    <property type="evidence" value="ECO:0007669"/>
    <property type="project" value="UniProtKB-KW"/>
</dbReference>
<gene>
    <name evidence="7" type="ORF">HD556DRAFT_1451505</name>
</gene>
<name>A0A9P7A946_9AGAM</name>
<evidence type="ECO:0000256" key="4">
    <source>
        <dbReference type="ARBA" id="ARBA00023002"/>
    </source>
</evidence>
<sequence length="404" mass="44300">MDQQMSQSIKLRAALTTRIKEIMGKSSATGIFRGGILQTHLLHKARLRIGHELDSCLATRDVNFHASASISEYEINRAALTVAHAMVNPYYVDWDVDRFAEMAKVSTPKSDGPLANTNQLPKYFSAAMIGKISAPATIVDRQGKILTIYLPNILSSSRVEYVNSATKGLQTLLLETITSSTQQSWRSQGFVVPEGGGEFGAGRVTVSPAYFMQRHERLEDPMVTSASYKSVEVQEWLAALSATESFWNAITAVSVPDLFEAGTLAITRIIEELQGSDRTSPPICDWPSIFSGLEIIANRTTLSHRDSGGTPSLFDLLISLGSGHEAKLTLADVGAELDYYPGTMVFISGKVLQHSIGPWGPGERLVIAHFMRDKIHSRCGVSRPPFPTQAYFLQMVGQQDSYLL</sequence>
<dbReference type="GeneID" id="64601731"/>
<dbReference type="AlphaFoldDB" id="A0A9P7A946"/>
<comment type="caution">
    <text evidence="7">The sequence shown here is derived from an EMBL/GenBank/DDBJ whole genome shotgun (WGS) entry which is preliminary data.</text>
</comment>
<proteinExistence type="predicted"/>
<evidence type="ECO:0000259" key="6">
    <source>
        <dbReference type="Pfam" id="PF12851"/>
    </source>
</evidence>
<evidence type="ECO:0000256" key="1">
    <source>
        <dbReference type="ARBA" id="ARBA00001954"/>
    </source>
</evidence>